<dbReference type="Pfam" id="PF00152">
    <property type="entry name" value="tRNA-synt_2"/>
    <property type="match status" value="1"/>
</dbReference>
<dbReference type="GO" id="GO:0017101">
    <property type="term" value="C:aminoacyl-tRNA synthetase multienzyme complex"/>
    <property type="evidence" value="ECO:0007669"/>
    <property type="project" value="TreeGrafter"/>
</dbReference>
<evidence type="ECO:0000256" key="5">
    <source>
        <dbReference type="ARBA" id="ARBA00022741"/>
    </source>
</evidence>
<dbReference type="Gene3D" id="3.30.930.10">
    <property type="entry name" value="Bira Bifunctional Protein, Domain 2"/>
    <property type="match status" value="1"/>
</dbReference>
<dbReference type="PANTHER" id="PTHR43450:SF1">
    <property type="entry name" value="ASPARTATE--TRNA LIGASE, CYTOPLASMIC"/>
    <property type="match status" value="1"/>
</dbReference>
<accession>A0A0L6ZCA3</accession>
<dbReference type="GO" id="GO:0004816">
    <property type="term" value="F:asparagine-tRNA ligase activity"/>
    <property type="evidence" value="ECO:0007669"/>
    <property type="project" value="UniProtKB-EC"/>
</dbReference>
<dbReference type="PRINTS" id="PR01042">
    <property type="entry name" value="TRNASYNTHASP"/>
</dbReference>
<evidence type="ECO:0000256" key="4">
    <source>
        <dbReference type="ARBA" id="ARBA00022598"/>
    </source>
</evidence>
<comment type="subcellular location">
    <subcellularLocation>
        <location evidence="1">Cytoplasm</location>
    </subcellularLocation>
</comment>
<dbReference type="EC" id="6.1.1.22" evidence="10"/>
<dbReference type="InterPro" id="IPR002312">
    <property type="entry name" value="Asp/Asn-tRNA-synth_IIb"/>
</dbReference>
<proteinExistence type="inferred from homology"/>
<keyword evidence="8" id="KW-0030">Aminoacyl-tRNA synthetase</keyword>
<evidence type="ECO:0000256" key="6">
    <source>
        <dbReference type="ARBA" id="ARBA00022840"/>
    </source>
</evidence>
<dbReference type="PANTHER" id="PTHR43450">
    <property type="entry name" value="ASPARTYL-TRNA SYNTHETASE"/>
    <property type="match status" value="1"/>
</dbReference>
<dbReference type="AlphaFoldDB" id="A0A0L6ZCA3"/>
<keyword evidence="4 10" id="KW-0436">Ligase</keyword>
<reference evidence="11" key="1">
    <citation type="submission" date="2015-08" db="EMBL/GenBank/DDBJ databases">
        <title>Genome sequence of the strict anaerobe Clostridium homopropionicum LuHBu1 (DSM 5847T).</title>
        <authorList>
            <person name="Poehlein A."/>
            <person name="Beck M."/>
            <person name="Schiel-Bengelsdorf B."/>
            <person name="Bengelsdorf F.R."/>
            <person name="Daniel R."/>
            <person name="Duerre P."/>
        </authorList>
    </citation>
    <scope>NUCLEOTIDE SEQUENCE [LARGE SCALE GENOMIC DNA]</scope>
    <source>
        <strain evidence="11">DSM 5847</strain>
    </source>
</reference>
<sequence>MVQNLLFRGIEITTGGQRIHEYDMLINNIKYKGLSPEKYESYTSIFKYGMPPHGGLAIRLERITAQLIGLENVREASLIPRDRTRLIP</sequence>
<feature type="domain" description="Aminoacyl-tRNA synthetase class II (D/K/N)" evidence="9">
    <location>
        <begin position="4"/>
        <end position="82"/>
    </location>
</feature>
<dbReference type="GO" id="GO:0004815">
    <property type="term" value="F:aspartate-tRNA ligase activity"/>
    <property type="evidence" value="ECO:0007669"/>
    <property type="project" value="InterPro"/>
</dbReference>
<dbReference type="GO" id="GO:0016740">
    <property type="term" value="F:transferase activity"/>
    <property type="evidence" value="ECO:0007669"/>
    <property type="project" value="UniProtKB-ARBA"/>
</dbReference>
<keyword evidence="5" id="KW-0547">Nucleotide-binding</keyword>
<dbReference type="PATRIC" id="fig|1121318.3.peg.1024"/>
<dbReference type="GO" id="GO:0005829">
    <property type="term" value="C:cytosol"/>
    <property type="evidence" value="ECO:0007669"/>
    <property type="project" value="TreeGrafter"/>
</dbReference>
<dbReference type="GO" id="GO:0005524">
    <property type="term" value="F:ATP binding"/>
    <property type="evidence" value="ECO:0007669"/>
    <property type="project" value="UniProtKB-KW"/>
</dbReference>
<evidence type="ECO:0000259" key="9">
    <source>
        <dbReference type="Pfam" id="PF00152"/>
    </source>
</evidence>
<dbReference type="EMBL" id="LHUR01000013">
    <property type="protein sequence ID" value="KOA20428.1"/>
    <property type="molecule type" value="Genomic_DNA"/>
</dbReference>
<keyword evidence="3" id="KW-0963">Cytoplasm</keyword>
<evidence type="ECO:0000256" key="3">
    <source>
        <dbReference type="ARBA" id="ARBA00022490"/>
    </source>
</evidence>
<dbReference type="GO" id="GO:0140096">
    <property type="term" value="F:catalytic activity, acting on a protein"/>
    <property type="evidence" value="ECO:0007669"/>
    <property type="project" value="UniProtKB-ARBA"/>
</dbReference>
<keyword evidence="11" id="KW-1185">Reference proteome</keyword>
<dbReference type="InterPro" id="IPR045864">
    <property type="entry name" value="aa-tRNA-synth_II/BPL/LPL"/>
</dbReference>
<dbReference type="SUPFAM" id="SSF55681">
    <property type="entry name" value="Class II aaRS and biotin synthetases"/>
    <property type="match status" value="1"/>
</dbReference>
<keyword evidence="6" id="KW-0067">ATP-binding</keyword>
<protein>
    <submittedName>
        <fullName evidence="10">Asparagine--tRNA ligase</fullName>
        <ecNumber evidence="10">6.1.1.22</ecNumber>
    </submittedName>
</protein>
<dbReference type="Proteomes" id="UP000037043">
    <property type="component" value="Unassembled WGS sequence"/>
</dbReference>
<comment type="similarity">
    <text evidence="2">Belongs to the class-II aminoacyl-tRNA synthetase family. Type 2 subfamily.</text>
</comment>
<dbReference type="GO" id="GO:0006422">
    <property type="term" value="P:aspartyl-tRNA aminoacylation"/>
    <property type="evidence" value="ECO:0007669"/>
    <property type="project" value="InterPro"/>
</dbReference>
<evidence type="ECO:0000256" key="7">
    <source>
        <dbReference type="ARBA" id="ARBA00022917"/>
    </source>
</evidence>
<dbReference type="STRING" id="36844.SAMN04488501_10820"/>
<dbReference type="InterPro" id="IPR004364">
    <property type="entry name" value="Aa-tRNA-synt_II"/>
</dbReference>
<evidence type="ECO:0000256" key="2">
    <source>
        <dbReference type="ARBA" id="ARBA00005312"/>
    </source>
</evidence>
<evidence type="ECO:0000313" key="10">
    <source>
        <dbReference type="EMBL" id="KOA20428.1"/>
    </source>
</evidence>
<gene>
    <name evidence="10" type="primary">asnS_2</name>
    <name evidence="10" type="ORF">CLHOM_10160</name>
</gene>
<keyword evidence="7" id="KW-0648">Protein biosynthesis</keyword>
<dbReference type="GO" id="GO:0003723">
    <property type="term" value="F:RNA binding"/>
    <property type="evidence" value="ECO:0007669"/>
    <property type="project" value="TreeGrafter"/>
</dbReference>
<organism evidence="10 11">
    <name type="scientific">Clostridium homopropionicum DSM 5847</name>
    <dbReference type="NCBI Taxonomy" id="1121318"/>
    <lineage>
        <taxon>Bacteria</taxon>
        <taxon>Bacillati</taxon>
        <taxon>Bacillota</taxon>
        <taxon>Clostridia</taxon>
        <taxon>Eubacteriales</taxon>
        <taxon>Clostridiaceae</taxon>
        <taxon>Clostridium</taxon>
    </lineage>
</organism>
<comment type="caution">
    <text evidence="10">The sequence shown here is derived from an EMBL/GenBank/DDBJ whole genome shotgun (WGS) entry which is preliminary data.</text>
</comment>
<name>A0A0L6ZCA3_9CLOT</name>
<evidence type="ECO:0000256" key="1">
    <source>
        <dbReference type="ARBA" id="ARBA00004496"/>
    </source>
</evidence>
<evidence type="ECO:0000256" key="8">
    <source>
        <dbReference type="ARBA" id="ARBA00023146"/>
    </source>
</evidence>
<dbReference type="InterPro" id="IPR004523">
    <property type="entry name" value="Asp-tRNA_synthase_2"/>
</dbReference>
<evidence type="ECO:0000313" key="11">
    <source>
        <dbReference type="Proteomes" id="UP000037043"/>
    </source>
</evidence>